<feature type="domain" description="Ketoreductase" evidence="5">
    <location>
        <begin position="14"/>
        <end position="188"/>
    </location>
</feature>
<feature type="region of interest" description="Disordered" evidence="4">
    <location>
        <begin position="645"/>
        <end position="671"/>
    </location>
</feature>
<evidence type="ECO:0000256" key="2">
    <source>
        <dbReference type="ARBA" id="ARBA00022857"/>
    </source>
</evidence>
<evidence type="ECO:0000259" key="5">
    <source>
        <dbReference type="SMART" id="SM00822"/>
    </source>
</evidence>
<evidence type="ECO:0000256" key="3">
    <source>
        <dbReference type="ARBA" id="ARBA00023002"/>
    </source>
</evidence>
<accession>A0A0F4Z140</accession>
<gene>
    <name evidence="6" type="ORF">T310_2157</name>
</gene>
<dbReference type="FunFam" id="3.40.50.720:FF:000398">
    <property type="entry name" value="Probable 2-deoxy-D-gluconate 3-dehydrogenase"/>
    <property type="match status" value="1"/>
</dbReference>
<dbReference type="PRINTS" id="PR00081">
    <property type="entry name" value="GDHRDH"/>
</dbReference>
<dbReference type="OrthoDB" id="4225980at2759"/>
<dbReference type="PRINTS" id="PR00080">
    <property type="entry name" value="SDRFAMILY"/>
</dbReference>
<dbReference type="RefSeq" id="XP_013330418.1">
    <property type="nucleotide sequence ID" value="XM_013474964.1"/>
</dbReference>
<dbReference type="GO" id="GO:0016616">
    <property type="term" value="F:oxidoreductase activity, acting on the CH-OH group of donors, NAD or NADP as acceptor"/>
    <property type="evidence" value="ECO:0007669"/>
    <property type="project" value="TreeGrafter"/>
</dbReference>
<protein>
    <submittedName>
        <fullName evidence="6">2-deoxy-D-gluconate 3-dehydrogenase</fullName>
    </submittedName>
</protein>
<keyword evidence="2" id="KW-0521">NADP</keyword>
<feature type="region of interest" description="Disordered" evidence="4">
    <location>
        <begin position="398"/>
        <end position="438"/>
    </location>
</feature>
<keyword evidence="3" id="KW-0560">Oxidoreductase</keyword>
<dbReference type="InterPro" id="IPR020904">
    <property type="entry name" value="Sc_DH/Rdtase_CS"/>
</dbReference>
<organism evidence="6 7">
    <name type="scientific">Rasamsonia emersonii (strain ATCC 16479 / CBS 393.64 / IMI 116815)</name>
    <dbReference type="NCBI Taxonomy" id="1408163"/>
    <lineage>
        <taxon>Eukaryota</taxon>
        <taxon>Fungi</taxon>
        <taxon>Dikarya</taxon>
        <taxon>Ascomycota</taxon>
        <taxon>Pezizomycotina</taxon>
        <taxon>Eurotiomycetes</taxon>
        <taxon>Eurotiomycetidae</taxon>
        <taxon>Eurotiales</taxon>
        <taxon>Trichocomaceae</taxon>
        <taxon>Rasamsonia</taxon>
    </lineage>
</organism>
<dbReference type="SMART" id="SM00822">
    <property type="entry name" value="PKS_KR"/>
    <property type="match status" value="1"/>
</dbReference>
<sequence>MGDIIHQLFSLQGRTALVTGGTRGIGAQMAIALAEAGADIILVQRDTSNQETKQKIESLGRKAIVYTADLASREEVKILVKQVLEDGHDISILVNCAGIQRRHPCHVFPDEDWDEVLQVNLTSVFTLCRDIGAYMLTRTPDEVGHRGSIINVASLVSFQGGITVPAYASAKGGVAQLTKALSNEWASKGVNVNAIAPGYVATEMNTALLQDKERSASILARIPAGRWGTAEDFKGSVIYLASRASFLLHVVYKCLSLIVNDTDYTVYAVILETPHYNPLQLPQSAMYPACNNNSNNSDRLVDCIPHPHADLTAHSDALNIGQVSDTQSSPGPLQRNRLTCVREAIRGISIRVVDEHPHGTYKMHSFGNPHDETQNNTIKAGLDSARVLKHLDSPILSSNKKVINSQDNMPPSKRAKKSPSAVRSMPSSPLSSEDVDAGKDVNETAGETADEDEDIYDPALLDEEETPGGSDSNVLPEPSRGPAGVRSYNALKTFKGQVYSGMAVGGSHTWNYDQGVWKETKEEPDLWRIDYKTAKRRVRKAPRGSGAPVGTGYHWLIVAHQYVTKLDANTYDTHLVGSKYKLAHKSVSSNSWSIPTVKAQREREIDLLEDAKRRVQGLPPVLAEEKVRVDKPEKGQQRLDAMFAKVEANKSSGADGRKRKREEGVDKGGVD</sequence>
<name>A0A0F4Z140_RASE3</name>
<evidence type="ECO:0000313" key="6">
    <source>
        <dbReference type="EMBL" id="KKA23806.1"/>
    </source>
</evidence>
<dbReference type="SUPFAM" id="SSF51735">
    <property type="entry name" value="NAD(P)-binding Rossmann-fold domains"/>
    <property type="match status" value="1"/>
</dbReference>
<dbReference type="InterPro" id="IPR002347">
    <property type="entry name" value="SDR_fam"/>
</dbReference>
<dbReference type="GeneID" id="25314508"/>
<dbReference type="InterPro" id="IPR036291">
    <property type="entry name" value="NAD(P)-bd_dom_sf"/>
</dbReference>
<dbReference type="PROSITE" id="PS00061">
    <property type="entry name" value="ADH_SHORT"/>
    <property type="match status" value="1"/>
</dbReference>
<dbReference type="STRING" id="1408163.A0A0F4Z140"/>
<evidence type="ECO:0000256" key="4">
    <source>
        <dbReference type="SAM" id="MobiDB-lite"/>
    </source>
</evidence>
<reference evidence="6 7" key="1">
    <citation type="submission" date="2015-04" db="EMBL/GenBank/DDBJ databases">
        <authorList>
            <person name="Heijne W.H."/>
            <person name="Fedorova N.D."/>
            <person name="Nierman W.C."/>
            <person name="Vollebregt A.W."/>
            <person name="Zhao Z."/>
            <person name="Wu L."/>
            <person name="Kumar M."/>
            <person name="Stam H."/>
            <person name="van den Berg M.A."/>
            <person name="Pel H.J."/>
        </authorList>
    </citation>
    <scope>NUCLEOTIDE SEQUENCE [LARGE SCALE GENOMIC DNA]</scope>
    <source>
        <strain evidence="6 7">CBS 393.64</strain>
    </source>
</reference>
<dbReference type="Proteomes" id="UP000053958">
    <property type="component" value="Unassembled WGS sequence"/>
</dbReference>
<feature type="compositionally biased region" description="Basic and acidic residues" evidence="4">
    <location>
        <begin position="661"/>
        <end position="671"/>
    </location>
</feature>
<feature type="compositionally biased region" description="Polar residues" evidence="4">
    <location>
        <begin position="398"/>
        <end position="409"/>
    </location>
</feature>
<keyword evidence="7" id="KW-1185">Reference proteome</keyword>
<dbReference type="Pfam" id="PF00106">
    <property type="entry name" value="adh_short"/>
    <property type="match status" value="1"/>
</dbReference>
<dbReference type="PANTHER" id="PTHR42760:SF5">
    <property type="entry name" value="2-DEHYDRO-3-DEOXY-D-GLUCONATE 5-DEHYDROGENASE"/>
    <property type="match status" value="1"/>
</dbReference>
<dbReference type="PANTHER" id="PTHR42760">
    <property type="entry name" value="SHORT-CHAIN DEHYDROGENASES/REDUCTASES FAMILY MEMBER"/>
    <property type="match status" value="1"/>
</dbReference>
<dbReference type="AlphaFoldDB" id="A0A0F4Z140"/>
<dbReference type="InterPro" id="IPR057326">
    <property type="entry name" value="KR_dom"/>
</dbReference>
<feature type="region of interest" description="Disordered" evidence="4">
    <location>
        <begin position="461"/>
        <end position="483"/>
    </location>
</feature>
<dbReference type="EMBL" id="LASV01000086">
    <property type="protein sequence ID" value="KKA23806.1"/>
    <property type="molecule type" value="Genomic_DNA"/>
</dbReference>
<comment type="caution">
    <text evidence="6">The sequence shown here is derived from an EMBL/GenBank/DDBJ whole genome shotgun (WGS) entry which is preliminary data.</text>
</comment>
<dbReference type="Gene3D" id="3.40.50.720">
    <property type="entry name" value="NAD(P)-binding Rossmann-like Domain"/>
    <property type="match status" value="1"/>
</dbReference>
<evidence type="ECO:0000256" key="1">
    <source>
        <dbReference type="ARBA" id="ARBA00006484"/>
    </source>
</evidence>
<comment type="similarity">
    <text evidence="1">Belongs to the short-chain dehydrogenases/reductases (SDR) family.</text>
</comment>
<evidence type="ECO:0000313" key="7">
    <source>
        <dbReference type="Proteomes" id="UP000053958"/>
    </source>
</evidence>
<proteinExistence type="inferred from homology"/>